<dbReference type="Proteomes" id="UP000800096">
    <property type="component" value="Unassembled WGS sequence"/>
</dbReference>
<dbReference type="Pfam" id="PF00400">
    <property type="entry name" value="WD40"/>
    <property type="match status" value="2"/>
</dbReference>
<feature type="region of interest" description="Disordered" evidence="7">
    <location>
        <begin position="1"/>
        <end position="23"/>
    </location>
</feature>
<reference evidence="8" key="1">
    <citation type="journal article" date="2020" name="Stud. Mycol.">
        <title>101 Dothideomycetes genomes: a test case for predicting lifestyles and emergence of pathogens.</title>
        <authorList>
            <person name="Haridas S."/>
            <person name="Albert R."/>
            <person name="Binder M."/>
            <person name="Bloem J."/>
            <person name="Labutti K."/>
            <person name="Salamov A."/>
            <person name="Andreopoulos B."/>
            <person name="Baker S."/>
            <person name="Barry K."/>
            <person name="Bills G."/>
            <person name="Bluhm B."/>
            <person name="Cannon C."/>
            <person name="Castanera R."/>
            <person name="Culley D."/>
            <person name="Daum C."/>
            <person name="Ezra D."/>
            <person name="Gonzalez J."/>
            <person name="Henrissat B."/>
            <person name="Kuo A."/>
            <person name="Liang C."/>
            <person name="Lipzen A."/>
            <person name="Lutzoni F."/>
            <person name="Magnuson J."/>
            <person name="Mondo S."/>
            <person name="Nolan M."/>
            <person name="Ohm R."/>
            <person name="Pangilinan J."/>
            <person name="Park H.-J."/>
            <person name="Ramirez L."/>
            <person name="Alfaro M."/>
            <person name="Sun H."/>
            <person name="Tritt A."/>
            <person name="Yoshinaga Y."/>
            <person name="Zwiers L.-H."/>
            <person name="Turgeon B."/>
            <person name="Goodwin S."/>
            <person name="Spatafora J."/>
            <person name="Crous P."/>
            <person name="Grigoriev I."/>
        </authorList>
    </citation>
    <scope>NUCLEOTIDE SEQUENCE</scope>
    <source>
        <strain evidence="8">HMLAC05119</strain>
    </source>
</reference>
<keyword evidence="1" id="KW-0853">WD repeat</keyword>
<dbReference type="InterPro" id="IPR036322">
    <property type="entry name" value="WD40_repeat_dom_sf"/>
</dbReference>
<gene>
    <name evidence="8" type="ORF">BDU57DRAFT_513012</name>
</gene>
<dbReference type="SUPFAM" id="SSF50978">
    <property type="entry name" value="WD40 repeat-like"/>
    <property type="match status" value="1"/>
</dbReference>
<evidence type="ECO:0000256" key="7">
    <source>
        <dbReference type="SAM" id="MobiDB-lite"/>
    </source>
</evidence>
<comment type="subunit">
    <text evidence="5">Component of the ASTRA chromatin remodeling machinery complex.</text>
</comment>
<dbReference type="InterPro" id="IPR015943">
    <property type="entry name" value="WD40/YVTN_repeat-like_dom_sf"/>
</dbReference>
<dbReference type="InterPro" id="IPR001680">
    <property type="entry name" value="WD40_rpt"/>
</dbReference>
<dbReference type="OrthoDB" id="7668193at2759"/>
<keyword evidence="9" id="KW-1185">Reference proteome</keyword>
<organism evidence="8 9">
    <name type="scientific">Ampelomyces quisqualis</name>
    <name type="common">Powdery mildew agent</name>
    <dbReference type="NCBI Taxonomy" id="50730"/>
    <lineage>
        <taxon>Eukaryota</taxon>
        <taxon>Fungi</taxon>
        <taxon>Dikarya</taxon>
        <taxon>Ascomycota</taxon>
        <taxon>Pezizomycotina</taxon>
        <taxon>Dothideomycetes</taxon>
        <taxon>Pleosporomycetidae</taxon>
        <taxon>Pleosporales</taxon>
        <taxon>Pleosporineae</taxon>
        <taxon>Phaeosphaeriaceae</taxon>
        <taxon>Ampelomyces</taxon>
    </lineage>
</organism>
<dbReference type="PANTHER" id="PTHR19854:SF1">
    <property type="entry name" value="GUANINE NUCLEOTIDE-BINDING PROTEIN SUBUNIT BETA-LIKE PROTEIN 1"/>
    <property type="match status" value="1"/>
</dbReference>
<keyword evidence="2" id="KW-0677">Repeat</keyword>
<comment type="function">
    <text evidence="3">Component of the ASTRA complex involved in chromatin remodeling.</text>
</comment>
<dbReference type="PANTHER" id="PTHR19854">
    <property type="entry name" value="TRANSDUCIN BETA-LIKE 3"/>
    <property type="match status" value="1"/>
</dbReference>
<evidence type="ECO:0000256" key="5">
    <source>
        <dbReference type="ARBA" id="ARBA00038749"/>
    </source>
</evidence>
<dbReference type="SMART" id="SM00320">
    <property type="entry name" value="WD40"/>
    <property type="match status" value="3"/>
</dbReference>
<dbReference type="AlphaFoldDB" id="A0A6A5QY20"/>
<protein>
    <recommendedName>
        <fullName evidence="6">ASTRA-associated protein 1</fullName>
    </recommendedName>
</protein>
<evidence type="ECO:0000313" key="8">
    <source>
        <dbReference type="EMBL" id="KAF1919750.1"/>
    </source>
</evidence>
<dbReference type="EMBL" id="ML979133">
    <property type="protein sequence ID" value="KAF1919750.1"/>
    <property type="molecule type" value="Genomic_DNA"/>
</dbReference>
<proteinExistence type="inferred from homology"/>
<dbReference type="PROSITE" id="PS00678">
    <property type="entry name" value="WD_REPEATS_1"/>
    <property type="match status" value="1"/>
</dbReference>
<sequence length="373" mass="41088">MCSETAAEAVQPPQPLASEDQSARNADKSILIATPAADDKKINVYQFPDERLRYVVPSIVAADTGMVMAVKIMHHHTSRAILILSGYEGGLTAVHRLPPRSTTLTQEAQLVYLSQPHTQPVLSLDASPRGDIYFTSSVDATIAAHCIPELEKCMHHTGLDTPPELQLPAHSKRILSEPELVPDTARQEKPDPAFTAPEVHHDHEQDAPVLQETTTSFAKQDIVSSQAPSPKADGLCSLLSVGPHNATPQPPSLRPEIISIQHPHKVNSTKHAGQQSLRLRSDGRIFATGGWDSRIRIYSSKTLKEVAVLKWHKEGVYAVDFAQVLEPRQLQRADVPKETGLGKLQRQREVQTQLKHWIVAGAKDGKISLWEIF</sequence>
<evidence type="ECO:0000256" key="3">
    <source>
        <dbReference type="ARBA" id="ARBA00037338"/>
    </source>
</evidence>
<accession>A0A6A5QY20</accession>
<dbReference type="InterPro" id="IPR019775">
    <property type="entry name" value="WD40_repeat_CS"/>
</dbReference>
<evidence type="ECO:0000256" key="1">
    <source>
        <dbReference type="ARBA" id="ARBA00022574"/>
    </source>
</evidence>
<evidence type="ECO:0000313" key="9">
    <source>
        <dbReference type="Proteomes" id="UP000800096"/>
    </source>
</evidence>
<comment type="similarity">
    <text evidence="4">Belongs to the WD repeat ASA1 family.</text>
</comment>
<dbReference type="Gene3D" id="2.130.10.10">
    <property type="entry name" value="YVTN repeat-like/Quinoprotein amine dehydrogenase"/>
    <property type="match status" value="2"/>
</dbReference>
<evidence type="ECO:0000256" key="4">
    <source>
        <dbReference type="ARBA" id="ARBA00037931"/>
    </source>
</evidence>
<evidence type="ECO:0000256" key="2">
    <source>
        <dbReference type="ARBA" id="ARBA00022737"/>
    </source>
</evidence>
<evidence type="ECO:0000256" key="6">
    <source>
        <dbReference type="ARBA" id="ARBA00040563"/>
    </source>
</evidence>
<name>A0A6A5QY20_AMPQU</name>